<dbReference type="SUPFAM" id="SSF140996">
    <property type="entry name" value="Hermes dimerisation domain"/>
    <property type="match status" value="1"/>
</dbReference>
<reference evidence="1 2" key="1">
    <citation type="submission" date="2019-08" db="EMBL/GenBank/DDBJ databases">
        <title>Whole genome of Aphis craccivora.</title>
        <authorList>
            <person name="Voronova N.V."/>
            <person name="Shulinski R.S."/>
            <person name="Bandarenka Y.V."/>
            <person name="Zhorov D.G."/>
            <person name="Warner D."/>
        </authorList>
    </citation>
    <scope>NUCLEOTIDE SEQUENCE [LARGE SCALE GENOMIC DNA]</scope>
    <source>
        <strain evidence="1">180601</strain>
        <tissue evidence="1">Whole Body</tissue>
    </source>
</reference>
<organism evidence="1 2">
    <name type="scientific">Aphis craccivora</name>
    <name type="common">Cowpea aphid</name>
    <dbReference type="NCBI Taxonomy" id="307492"/>
    <lineage>
        <taxon>Eukaryota</taxon>
        <taxon>Metazoa</taxon>
        <taxon>Ecdysozoa</taxon>
        <taxon>Arthropoda</taxon>
        <taxon>Hexapoda</taxon>
        <taxon>Insecta</taxon>
        <taxon>Pterygota</taxon>
        <taxon>Neoptera</taxon>
        <taxon>Paraneoptera</taxon>
        <taxon>Hemiptera</taxon>
        <taxon>Sternorrhyncha</taxon>
        <taxon>Aphidomorpha</taxon>
        <taxon>Aphidoidea</taxon>
        <taxon>Aphididae</taxon>
        <taxon>Aphidini</taxon>
        <taxon>Aphis</taxon>
        <taxon>Aphis</taxon>
    </lineage>
</organism>
<dbReference type="EMBL" id="VUJU01001536">
    <property type="protein sequence ID" value="KAF0764845.1"/>
    <property type="molecule type" value="Genomic_DNA"/>
</dbReference>
<dbReference type="Proteomes" id="UP000478052">
    <property type="component" value="Unassembled WGS sequence"/>
</dbReference>
<keyword evidence="2" id="KW-1185">Reference proteome</keyword>
<evidence type="ECO:0000313" key="1">
    <source>
        <dbReference type="EMBL" id="KAF0764845.1"/>
    </source>
</evidence>
<name>A0A6G0Z365_APHCR</name>
<protein>
    <submittedName>
        <fullName evidence="1">DDE 3 domain-containing protein</fullName>
    </submittedName>
</protein>
<dbReference type="AlphaFoldDB" id="A0A6G0Z365"/>
<proteinExistence type="predicted"/>
<accession>A0A6G0Z365</accession>
<evidence type="ECO:0000313" key="2">
    <source>
        <dbReference type="Proteomes" id="UP000478052"/>
    </source>
</evidence>
<sequence>MIVKEYYQFSVVEDQEFVNLLKMLNLGYDLPSRKTVDFVAFCSLQFCSLHTIKLISNEGYIVVTKHFINNNCELKSYSLVLCTQKSEPHTSDNLNSELLSHKRIGFAHQTMHQRQLIYGSDTQTFFFSVQNKKRLRRRPVFVAGGRVTPIILQLFTHYRPGPTDLTQVVACARFSLVIFYNEWVKRKGRFYYFSKMKKTKRKNTLSKNPGINYTDLYDNMSKAIGIGYRTIKDSINEYRKINTVKFPNRKREETSLFHKIDDLNRNGLRQKVHAIWLRGELPTIDKVLFDVNEDPTIPNFKHTTLYNIIKKLDFVCSVLTERNDLINWRRNYLYDIRKYRSEAHNNAFNKGLTTGPKNPTDKGQRLIVLHIGSDMGFLEGGLLCFVSKKKKNSADYHDEITFGDLVGCESDTGCARTSPPQMAKTFSRGVARHEAYFFVRILRPARKITGLQKLIPPPPHPP</sequence>
<feature type="non-terminal residue" evidence="1">
    <location>
        <position position="462"/>
    </location>
</feature>
<comment type="caution">
    <text evidence="1">The sequence shown here is derived from an EMBL/GenBank/DDBJ whole genome shotgun (WGS) entry which is preliminary data.</text>
</comment>
<gene>
    <name evidence="1" type="ORF">FWK35_00005514</name>
</gene>
<dbReference type="OrthoDB" id="10039611at2759"/>